<name>A0A4R0IG01_9ACTN</name>
<feature type="compositionally biased region" description="Basic and acidic residues" evidence="2">
    <location>
        <begin position="33"/>
        <end position="57"/>
    </location>
</feature>
<dbReference type="Gene3D" id="1.10.1470.10">
    <property type="entry name" value="YjbJ"/>
    <property type="match status" value="1"/>
</dbReference>
<comment type="similarity">
    <text evidence="1">Belongs to the UPF0337 (CsbD) family.</text>
</comment>
<evidence type="ECO:0000313" key="4">
    <source>
        <dbReference type="EMBL" id="TCC30970.1"/>
    </source>
</evidence>
<dbReference type="AlphaFoldDB" id="A0A4R0IG01"/>
<evidence type="ECO:0000259" key="3">
    <source>
        <dbReference type="Pfam" id="PF05532"/>
    </source>
</evidence>
<dbReference type="Proteomes" id="UP000294225">
    <property type="component" value="Unassembled WGS sequence"/>
</dbReference>
<feature type="region of interest" description="Disordered" evidence="2">
    <location>
        <begin position="1"/>
        <end position="57"/>
    </location>
</feature>
<evidence type="ECO:0000256" key="1">
    <source>
        <dbReference type="ARBA" id="ARBA00009129"/>
    </source>
</evidence>
<proteinExistence type="inferred from homology"/>
<dbReference type="EMBL" id="SJKC01000007">
    <property type="protein sequence ID" value="TCC30970.1"/>
    <property type="molecule type" value="Genomic_DNA"/>
</dbReference>
<comment type="caution">
    <text evidence="4">The sequence shown here is derived from an EMBL/GenBank/DDBJ whole genome shotgun (WGS) entry which is preliminary data.</text>
</comment>
<dbReference type="RefSeq" id="WP_131499753.1">
    <property type="nucleotide sequence ID" value="NZ_SJKC01000007.1"/>
</dbReference>
<feature type="domain" description="CsbD-like" evidence="3">
    <location>
        <begin position="5"/>
        <end position="57"/>
    </location>
</feature>
<dbReference type="InterPro" id="IPR036629">
    <property type="entry name" value="YjbJ_sf"/>
</dbReference>
<organism evidence="4 5">
    <name type="scientific">Kribbella speibonae</name>
    <dbReference type="NCBI Taxonomy" id="1572660"/>
    <lineage>
        <taxon>Bacteria</taxon>
        <taxon>Bacillati</taxon>
        <taxon>Actinomycetota</taxon>
        <taxon>Actinomycetes</taxon>
        <taxon>Propionibacteriales</taxon>
        <taxon>Kribbellaceae</taxon>
        <taxon>Kribbella</taxon>
    </lineage>
</organism>
<gene>
    <name evidence="4" type="ORF">E0H92_38415</name>
</gene>
<dbReference type="SUPFAM" id="SSF69047">
    <property type="entry name" value="Hypothetical protein YjbJ"/>
    <property type="match status" value="1"/>
</dbReference>
<evidence type="ECO:0000256" key="2">
    <source>
        <dbReference type="SAM" id="MobiDB-lite"/>
    </source>
</evidence>
<dbReference type="Pfam" id="PF05532">
    <property type="entry name" value="CsbD"/>
    <property type="match status" value="1"/>
</dbReference>
<protein>
    <submittedName>
        <fullName evidence="4">CsbD family protein</fullName>
    </submittedName>
</protein>
<accession>A0A4R0IG01</accession>
<dbReference type="InterPro" id="IPR008462">
    <property type="entry name" value="CsbD"/>
</dbReference>
<evidence type="ECO:0000313" key="5">
    <source>
        <dbReference type="Proteomes" id="UP000294225"/>
    </source>
</evidence>
<reference evidence="4 5" key="1">
    <citation type="submission" date="2019-02" db="EMBL/GenBank/DDBJ databases">
        <title>Kribbella capetownensis sp. nov. and Kribbella speibonae sp. nov., isolated from soil.</title>
        <authorList>
            <person name="Curtis S.M."/>
            <person name="Norton I."/>
            <person name="Everest G.J."/>
            <person name="Meyers P.R."/>
        </authorList>
    </citation>
    <scope>NUCLEOTIDE SEQUENCE [LARGE SCALE GENOMIC DNA]</scope>
    <source>
        <strain evidence="4 5">YM55</strain>
    </source>
</reference>
<sequence length="57" mass="6122">MDNKDKLQNAAESAKGKAKEAVGDATDNEDLQAEGRAEKTKADLKQAGEKVKDAFKD</sequence>